<gene>
    <name evidence="2" type="ORF">LSAT_V11C800426440</name>
</gene>
<feature type="compositionally biased region" description="Basic residues" evidence="1">
    <location>
        <begin position="82"/>
        <end position="91"/>
    </location>
</feature>
<name>A0A9R1WY15_LACSA</name>
<dbReference type="AlphaFoldDB" id="A0A9R1WY15"/>
<evidence type="ECO:0000313" key="3">
    <source>
        <dbReference type="Proteomes" id="UP000235145"/>
    </source>
</evidence>
<feature type="compositionally biased region" description="Low complexity" evidence="1">
    <location>
        <begin position="72"/>
        <end position="81"/>
    </location>
</feature>
<protein>
    <submittedName>
        <fullName evidence="2">Uncharacterized protein</fullName>
    </submittedName>
</protein>
<proteinExistence type="predicted"/>
<feature type="region of interest" description="Disordered" evidence="1">
    <location>
        <begin position="1"/>
        <end position="91"/>
    </location>
</feature>
<evidence type="ECO:0000313" key="2">
    <source>
        <dbReference type="EMBL" id="KAJ0193270.1"/>
    </source>
</evidence>
<feature type="compositionally biased region" description="Basic and acidic residues" evidence="1">
    <location>
        <begin position="9"/>
        <end position="18"/>
    </location>
</feature>
<dbReference type="EMBL" id="NBSK02000008">
    <property type="protein sequence ID" value="KAJ0193270.1"/>
    <property type="molecule type" value="Genomic_DNA"/>
</dbReference>
<organism evidence="2 3">
    <name type="scientific">Lactuca sativa</name>
    <name type="common">Garden lettuce</name>
    <dbReference type="NCBI Taxonomy" id="4236"/>
    <lineage>
        <taxon>Eukaryota</taxon>
        <taxon>Viridiplantae</taxon>
        <taxon>Streptophyta</taxon>
        <taxon>Embryophyta</taxon>
        <taxon>Tracheophyta</taxon>
        <taxon>Spermatophyta</taxon>
        <taxon>Magnoliopsida</taxon>
        <taxon>eudicotyledons</taxon>
        <taxon>Gunneridae</taxon>
        <taxon>Pentapetalae</taxon>
        <taxon>asterids</taxon>
        <taxon>campanulids</taxon>
        <taxon>Asterales</taxon>
        <taxon>Asteraceae</taxon>
        <taxon>Cichorioideae</taxon>
        <taxon>Cichorieae</taxon>
        <taxon>Lactucinae</taxon>
        <taxon>Lactuca</taxon>
    </lineage>
</organism>
<feature type="compositionally biased region" description="Basic residues" evidence="1">
    <location>
        <begin position="31"/>
        <end position="41"/>
    </location>
</feature>
<reference evidence="2 3" key="1">
    <citation type="journal article" date="2017" name="Nat. Commun.">
        <title>Genome assembly with in vitro proximity ligation data and whole-genome triplication in lettuce.</title>
        <authorList>
            <person name="Reyes-Chin-Wo S."/>
            <person name="Wang Z."/>
            <person name="Yang X."/>
            <person name="Kozik A."/>
            <person name="Arikit S."/>
            <person name="Song C."/>
            <person name="Xia L."/>
            <person name="Froenicke L."/>
            <person name="Lavelle D.O."/>
            <person name="Truco M.J."/>
            <person name="Xia R."/>
            <person name="Zhu S."/>
            <person name="Xu C."/>
            <person name="Xu H."/>
            <person name="Xu X."/>
            <person name="Cox K."/>
            <person name="Korf I."/>
            <person name="Meyers B.C."/>
            <person name="Michelmore R.W."/>
        </authorList>
    </citation>
    <scope>NUCLEOTIDE SEQUENCE [LARGE SCALE GENOMIC DNA]</scope>
    <source>
        <strain evidence="3">cv. Salinas</strain>
        <tissue evidence="2">Seedlings</tissue>
    </source>
</reference>
<evidence type="ECO:0000256" key="1">
    <source>
        <dbReference type="SAM" id="MobiDB-lite"/>
    </source>
</evidence>
<dbReference type="Proteomes" id="UP000235145">
    <property type="component" value="Unassembled WGS sequence"/>
</dbReference>
<keyword evidence="3" id="KW-1185">Reference proteome</keyword>
<accession>A0A9R1WY15</accession>
<comment type="caution">
    <text evidence="2">The sequence shown here is derived from an EMBL/GenBank/DDBJ whole genome shotgun (WGS) entry which is preliminary data.</text>
</comment>
<feature type="compositionally biased region" description="Basic residues" evidence="1">
    <location>
        <begin position="59"/>
        <end position="70"/>
    </location>
</feature>
<sequence>MVQNPNQTDDVRSNRREGEEEDDESCMDKRGKVRSTVHHLSFRGYGHNGKYGGLDKRNLGPKKKRFKRLSHQQQNNPNSNPKRFRPYHVWE</sequence>